<keyword evidence="3 6" id="KW-0378">Hydrolase</keyword>
<dbReference type="InterPro" id="IPR029058">
    <property type="entry name" value="AB_hydrolase_fold"/>
</dbReference>
<comment type="caution">
    <text evidence="6">The sequence shown here is derived from an EMBL/GenBank/DDBJ whole genome shotgun (WGS) entry which is preliminary data.</text>
</comment>
<dbReference type="InterPro" id="IPR002410">
    <property type="entry name" value="Peptidase_S33"/>
</dbReference>
<dbReference type="Pfam" id="PF00561">
    <property type="entry name" value="Abhydrolase_1"/>
    <property type="match status" value="1"/>
</dbReference>
<proteinExistence type="inferred from homology"/>
<keyword evidence="2" id="KW-0732">Signal</keyword>
<comment type="similarity">
    <text evidence="1">Belongs to the peptidase S33 family.</text>
</comment>
<evidence type="ECO:0000256" key="3">
    <source>
        <dbReference type="ARBA" id="ARBA00022801"/>
    </source>
</evidence>
<name>A0ABU4S103_9GAMM</name>
<protein>
    <submittedName>
        <fullName evidence="6">Alpha/beta hydrolase</fullName>
    </submittedName>
</protein>
<dbReference type="InterPro" id="IPR013595">
    <property type="entry name" value="Pept_S33_TAP-like_C"/>
</dbReference>
<evidence type="ECO:0000259" key="5">
    <source>
        <dbReference type="Pfam" id="PF08386"/>
    </source>
</evidence>
<feature type="domain" description="AB hydrolase-1" evidence="4">
    <location>
        <begin position="91"/>
        <end position="233"/>
    </location>
</feature>
<evidence type="ECO:0000259" key="4">
    <source>
        <dbReference type="Pfam" id="PF00561"/>
    </source>
</evidence>
<dbReference type="PANTHER" id="PTHR43248">
    <property type="entry name" value="2-SUCCINYL-6-HYDROXY-2,4-CYCLOHEXADIENE-1-CARBOXYLATE SYNTHASE"/>
    <property type="match status" value="1"/>
</dbReference>
<dbReference type="Pfam" id="PF08386">
    <property type="entry name" value="Abhydrolase_4"/>
    <property type="match status" value="1"/>
</dbReference>
<evidence type="ECO:0000313" key="7">
    <source>
        <dbReference type="Proteomes" id="UP001273505"/>
    </source>
</evidence>
<dbReference type="InterPro" id="IPR051601">
    <property type="entry name" value="Serine_prot/Carboxylest_S33"/>
</dbReference>
<accession>A0ABU4S103</accession>
<evidence type="ECO:0000256" key="1">
    <source>
        <dbReference type="ARBA" id="ARBA00010088"/>
    </source>
</evidence>
<dbReference type="EMBL" id="JAXAFO010000032">
    <property type="protein sequence ID" value="MDX6850830.1"/>
    <property type="molecule type" value="Genomic_DNA"/>
</dbReference>
<organism evidence="6 7">
    <name type="scientific">Gilvimarinus gilvus</name>
    <dbReference type="NCBI Taxonomy" id="3058038"/>
    <lineage>
        <taxon>Bacteria</taxon>
        <taxon>Pseudomonadati</taxon>
        <taxon>Pseudomonadota</taxon>
        <taxon>Gammaproteobacteria</taxon>
        <taxon>Cellvibrionales</taxon>
        <taxon>Cellvibrionaceae</taxon>
        <taxon>Gilvimarinus</taxon>
    </lineage>
</organism>
<gene>
    <name evidence="6" type="ORF">SCD92_15760</name>
</gene>
<reference evidence="6 7" key="1">
    <citation type="submission" date="2023-11" db="EMBL/GenBank/DDBJ databases">
        <title>Gilvimarinus fulvus sp. nov., isolated from the surface of Kelp.</title>
        <authorList>
            <person name="Sun Y.Y."/>
            <person name="Gong Y."/>
            <person name="Du Z.J."/>
        </authorList>
    </citation>
    <scope>NUCLEOTIDE SEQUENCE [LARGE SCALE GENOMIC DNA]</scope>
    <source>
        <strain evidence="6 7">SDUM040013</strain>
    </source>
</reference>
<dbReference type="RefSeq" id="WP_302720909.1">
    <property type="nucleotide sequence ID" value="NZ_JAULRU010000220.1"/>
</dbReference>
<evidence type="ECO:0000313" key="6">
    <source>
        <dbReference type="EMBL" id="MDX6850830.1"/>
    </source>
</evidence>
<sequence>MGNGLRTLRLLGAVLMAGTCAACFENKPEELGSNAVLTSCERSMDDPPPAVNGAQCGVISVPIDEARPEQGTIDVFVKRWPSISAISEPDPVFVIAGGPGQSATQVSDSLSQAFFNLRKKRDIVFVDQRGTGDSSPMHCDGGEEDTLAVLHKDTREETLNLLRQCADEHRNLAPFVTTPYAIADLERVRQALGYQHVNLWGASYGTRVVLEYVRRHPTVVRSAVVDGLAPVELALPFTMAASANRALQKISQQCRQSSECSERYGDPERNAQRVAAQLSQQPVTLDIANPLTAQPQTVVLDVEKFSSLIRMLMYDRLASKVLPHLLASAAEGDFALLGETVSQLMSSNIFAQLAMGMHFSVVCSEDARIANAPSPETFLTVDLSDLMLEACNFWHKGQLPEDYYQPVRSEVPTLLLSGERDPVTPPVWAEKVAEHLSNAIVLVAPGAHHGVTVQGCGSALVTQFIRDLLLTEEKLACVNDIQPLAPYLKAQIAQDEEALP</sequence>
<dbReference type="GO" id="GO:0016787">
    <property type="term" value="F:hydrolase activity"/>
    <property type="evidence" value="ECO:0007669"/>
    <property type="project" value="UniProtKB-KW"/>
</dbReference>
<dbReference type="SUPFAM" id="SSF53474">
    <property type="entry name" value="alpha/beta-Hydrolases"/>
    <property type="match status" value="1"/>
</dbReference>
<dbReference type="InterPro" id="IPR000073">
    <property type="entry name" value="AB_hydrolase_1"/>
</dbReference>
<evidence type="ECO:0000256" key="2">
    <source>
        <dbReference type="ARBA" id="ARBA00022729"/>
    </source>
</evidence>
<dbReference type="Proteomes" id="UP001273505">
    <property type="component" value="Unassembled WGS sequence"/>
</dbReference>
<dbReference type="PRINTS" id="PR00793">
    <property type="entry name" value="PROAMNOPTASE"/>
</dbReference>
<feature type="domain" description="Peptidase S33 tripeptidyl aminopeptidase-like C-terminal" evidence="5">
    <location>
        <begin position="388"/>
        <end position="475"/>
    </location>
</feature>
<keyword evidence="7" id="KW-1185">Reference proteome</keyword>
<dbReference type="PANTHER" id="PTHR43248:SF29">
    <property type="entry name" value="TRIPEPTIDYL AMINOPEPTIDASE"/>
    <property type="match status" value="1"/>
</dbReference>
<dbReference type="Gene3D" id="3.40.50.1820">
    <property type="entry name" value="alpha/beta hydrolase"/>
    <property type="match status" value="1"/>
</dbReference>